<evidence type="ECO:0000313" key="1">
    <source>
        <dbReference type="EMBL" id="SUX23508.1"/>
    </source>
</evidence>
<dbReference type="AlphaFoldDB" id="A0A381E9T4"/>
<protein>
    <submittedName>
        <fullName evidence="1">Uncharacterized protein</fullName>
    </submittedName>
</protein>
<evidence type="ECO:0000313" key="2">
    <source>
        <dbReference type="Proteomes" id="UP000254572"/>
    </source>
</evidence>
<reference evidence="1 2" key="1">
    <citation type="submission" date="2018-06" db="EMBL/GenBank/DDBJ databases">
        <authorList>
            <consortium name="Pathogen Informatics"/>
            <person name="Doyle S."/>
        </authorList>
    </citation>
    <scope>NUCLEOTIDE SEQUENCE [LARGE SCALE GENOMIC DNA]</scope>
    <source>
        <strain evidence="1 2">NCTC13294</strain>
    </source>
</reference>
<gene>
    <name evidence="1" type="ORF">NCTC13294_01540</name>
</gene>
<name>A0A381E9T4_9GAMM</name>
<organism evidence="1 2">
    <name type="scientific">Cardiobacterium valvarum</name>
    <dbReference type="NCBI Taxonomy" id="194702"/>
    <lineage>
        <taxon>Bacteria</taxon>
        <taxon>Pseudomonadati</taxon>
        <taxon>Pseudomonadota</taxon>
        <taxon>Gammaproteobacteria</taxon>
        <taxon>Cardiobacteriales</taxon>
        <taxon>Cardiobacteriaceae</taxon>
        <taxon>Cardiobacterium</taxon>
    </lineage>
</organism>
<keyword evidence="2" id="KW-1185">Reference proteome</keyword>
<sequence>MPCIKKPPPPLTAYRDNACKLYGLDVGLFATSLLEDD</sequence>
<accession>A0A381E9T4</accession>
<dbReference type="EMBL" id="UFUW01000001">
    <property type="protein sequence ID" value="SUX23508.1"/>
    <property type="molecule type" value="Genomic_DNA"/>
</dbReference>
<dbReference type="Proteomes" id="UP000254572">
    <property type="component" value="Unassembled WGS sequence"/>
</dbReference>
<proteinExistence type="predicted"/>